<feature type="compositionally biased region" description="Polar residues" evidence="15">
    <location>
        <begin position="1646"/>
        <end position="1655"/>
    </location>
</feature>
<dbReference type="Pfam" id="PF08763">
    <property type="entry name" value="Ca_chan_IQ"/>
    <property type="match status" value="1"/>
</dbReference>
<evidence type="ECO:0000256" key="8">
    <source>
        <dbReference type="ARBA" id="ARBA00022837"/>
    </source>
</evidence>
<evidence type="ECO:0000313" key="18">
    <source>
        <dbReference type="EMBL" id="CAK8676858.1"/>
    </source>
</evidence>
<proteinExistence type="inferred from homology"/>
<feature type="transmembrane region" description="Helical" evidence="16">
    <location>
        <begin position="621"/>
        <end position="642"/>
    </location>
</feature>
<feature type="region of interest" description="Disordered" evidence="15">
    <location>
        <begin position="737"/>
        <end position="767"/>
    </location>
</feature>
<organism evidence="18 19">
    <name type="scientific">Clavelina lepadiformis</name>
    <name type="common">Light-bulb sea squirt</name>
    <name type="synonym">Ascidia lepadiformis</name>
    <dbReference type="NCBI Taxonomy" id="159417"/>
    <lineage>
        <taxon>Eukaryota</taxon>
        <taxon>Metazoa</taxon>
        <taxon>Chordata</taxon>
        <taxon>Tunicata</taxon>
        <taxon>Ascidiacea</taxon>
        <taxon>Aplousobranchia</taxon>
        <taxon>Clavelinidae</taxon>
        <taxon>Clavelina</taxon>
    </lineage>
</organism>
<keyword evidence="6" id="KW-0479">Metal-binding</keyword>
<feature type="region of interest" description="Disordered" evidence="15">
    <location>
        <begin position="1583"/>
        <end position="1655"/>
    </location>
</feature>
<evidence type="ECO:0000256" key="9">
    <source>
        <dbReference type="ARBA" id="ARBA00022882"/>
    </source>
</evidence>
<feature type="transmembrane region" description="Helical" evidence="16">
    <location>
        <begin position="1357"/>
        <end position="1380"/>
    </location>
</feature>
<comment type="subcellular location">
    <subcellularLocation>
        <location evidence="1 14">Membrane</location>
        <topology evidence="1 14">Multi-pass membrane protein</topology>
    </subcellularLocation>
</comment>
<dbReference type="PANTHER" id="PTHR45628:SF1">
    <property type="entry name" value="VOLTAGE-DEPENDENT CALCIUM CHANNEL TYPE D SUBUNIT ALPHA-1"/>
    <property type="match status" value="1"/>
</dbReference>
<evidence type="ECO:0000256" key="7">
    <source>
        <dbReference type="ARBA" id="ARBA00022737"/>
    </source>
</evidence>
<evidence type="ECO:0000256" key="10">
    <source>
        <dbReference type="ARBA" id="ARBA00022989"/>
    </source>
</evidence>
<keyword evidence="3 14" id="KW-0109">Calcium transport</keyword>
<dbReference type="InterPro" id="IPR031649">
    <property type="entry name" value="GPHH_dom"/>
</dbReference>
<evidence type="ECO:0000256" key="12">
    <source>
        <dbReference type="ARBA" id="ARBA00023136"/>
    </source>
</evidence>
<keyword evidence="2" id="KW-0813">Transport</keyword>
<dbReference type="Gene3D" id="1.10.287.70">
    <property type="match status" value="4"/>
</dbReference>
<evidence type="ECO:0000256" key="13">
    <source>
        <dbReference type="ARBA" id="ARBA00023303"/>
    </source>
</evidence>
<dbReference type="InterPro" id="IPR002077">
    <property type="entry name" value="VDCCAlpha1"/>
</dbReference>
<feature type="transmembrane region" description="Helical" evidence="16">
    <location>
        <begin position="175"/>
        <end position="197"/>
    </location>
</feature>
<feature type="compositionally biased region" description="Acidic residues" evidence="15">
    <location>
        <begin position="1587"/>
        <end position="1598"/>
    </location>
</feature>
<evidence type="ECO:0000256" key="14">
    <source>
        <dbReference type="RuleBase" id="RU003808"/>
    </source>
</evidence>
<evidence type="ECO:0000256" key="3">
    <source>
        <dbReference type="ARBA" id="ARBA00022568"/>
    </source>
</evidence>
<feature type="compositionally biased region" description="Basic residues" evidence="15">
    <location>
        <begin position="1602"/>
        <end position="1616"/>
    </location>
</feature>
<keyword evidence="12 16" id="KW-0472">Membrane</keyword>
<feature type="region of interest" description="Disordered" evidence="15">
    <location>
        <begin position="1919"/>
        <end position="1950"/>
    </location>
</feature>
<feature type="transmembrane region" description="Helical" evidence="16">
    <location>
        <begin position="82"/>
        <end position="102"/>
    </location>
</feature>
<evidence type="ECO:0000259" key="17">
    <source>
        <dbReference type="SMART" id="SM01062"/>
    </source>
</evidence>
<gene>
    <name evidence="18" type="ORF">CVLEPA_LOCUS6283</name>
</gene>
<keyword evidence="19" id="KW-1185">Reference proteome</keyword>
<feature type="transmembrane region" description="Helical" evidence="16">
    <location>
        <begin position="114"/>
        <end position="132"/>
    </location>
</feature>
<comment type="similarity">
    <text evidence="14">Belongs to the calcium channel alpha-1 subunit (TC 1.A.1.11) family.</text>
</comment>
<dbReference type="PANTHER" id="PTHR45628">
    <property type="entry name" value="VOLTAGE-DEPENDENT CALCIUM CHANNEL TYPE A SUBUNIT ALPHA-1"/>
    <property type="match status" value="1"/>
</dbReference>
<keyword evidence="13" id="KW-0407">Ion channel</keyword>
<feature type="transmembrane region" description="Helical" evidence="16">
    <location>
        <begin position="1262"/>
        <end position="1284"/>
    </location>
</feature>
<feature type="transmembrane region" description="Helical" evidence="16">
    <location>
        <begin position="547"/>
        <end position="569"/>
    </location>
</feature>
<dbReference type="PRINTS" id="PR01630">
    <property type="entry name" value="LVDCCALPHA1"/>
</dbReference>
<feature type="transmembrane region" description="Helical" evidence="16">
    <location>
        <begin position="847"/>
        <end position="868"/>
    </location>
</feature>
<accession>A0ABP0FDD0</accession>
<dbReference type="Proteomes" id="UP001642483">
    <property type="component" value="Unassembled WGS sequence"/>
</dbReference>
<feature type="transmembrane region" description="Helical" evidence="16">
    <location>
        <begin position="1125"/>
        <end position="1151"/>
    </location>
</feature>
<evidence type="ECO:0000256" key="2">
    <source>
        <dbReference type="ARBA" id="ARBA00022448"/>
    </source>
</evidence>
<reference evidence="18 19" key="1">
    <citation type="submission" date="2024-02" db="EMBL/GenBank/DDBJ databases">
        <authorList>
            <person name="Daric V."/>
            <person name="Darras S."/>
        </authorList>
    </citation>
    <scope>NUCLEOTIDE SEQUENCE [LARGE SCALE GENOMIC DNA]</scope>
</reference>
<dbReference type="Pfam" id="PF16905">
    <property type="entry name" value="GPHH"/>
    <property type="match status" value="1"/>
</dbReference>
<feature type="transmembrane region" description="Helical" evidence="16">
    <location>
        <begin position="421"/>
        <end position="438"/>
    </location>
</feature>
<keyword evidence="4 14" id="KW-0107">Calcium channel</keyword>
<feature type="transmembrane region" description="Helical" evidence="16">
    <location>
        <begin position="927"/>
        <end position="960"/>
    </location>
</feature>
<protein>
    <recommendedName>
        <fullName evidence="14">Voltage-dependent L-type calcium channel subunit alpha</fullName>
    </recommendedName>
</protein>
<evidence type="ECO:0000256" key="15">
    <source>
        <dbReference type="SAM" id="MobiDB-lite"/>
    </source>
</evidence>
<feature type="transmembrane region" description="Helical" evidence="16">
    <location>
        <begin position="1056"/>
        <end position="1082"/>
    </location>
</feature>
<feature type="domain" description="Voltage-dependent calcium channel alpha-1 subunit IQ" evidence="17">
    <location>
        <begin position="1514"/>
        <end position="1548"/>
    </location>
</feature>
<comment type="function">
    <text evidence="14">Voltage-sensitive calcium channels (VSCC) mediate the entry of calcium ions into excitable cells and are also involved in a variety of calcium-dependent processes, including muscle contraction, hormone or neurotransmitter release, gene expression, cell motility, cell division and cell death.</text>
</comment>
<dbReference type="Pfam" id="PF00520">
    <property type="entry name" value="Ion_trans"/>
    <property type="match status" value="4"/>
</dbReference>
<feature type="transmembrane region" description="Helical" evidence="16">
    <location>
        <begin position="253"/>
        <end position="274"/>
    </location>
</feature>
<keyword evidence="11" id="KW-0406">Ion transport</keyword>
<dbReference type="EMBL" id="CAWYQH010000035">
    <property type="protein sequence ID" value="CAK8676858.1"/>
    <property type="molecule type" value="Genomic_DNA"/>
</dbReference>
<keyword evidence="7" id="KW-0677">Repeat</keyword>
<dbReference type="SMART" id="SM01062">
    <property type="entry name" value="Ca_chan_IQ"/>
    <property type="match status" value="1"/>
</dbReference>
<dbReference type="Gene3D" id="1.20.120.350">
    <property type="entry name" value="Voltage-gated potassium channels. Chain C"/>
    <property type="match status" value="4"/>
</dbReference>
<evidence type="ECO:0000256" key="1">
    <source>
        <dbReference type="ARBA" id="ARBA00004141"/>
    </source>
</evidence>
<dbReference type="InterPro" id="IPR050599">
    <property type="entry name" value="VDCC_alpha-1_subunit"/>
</dbReference>
<keyword evidence="9 14" id="KW-0851">Voltage-gated channel</keyword>
<name>A0ABP0FDD0_CLALP</name>
<evidence type="ECO:0000313" key="19">
    <source>
        <dbReference type="Proteomes" id="UP001642483"/>
    </source>
</evidence>
<evidence type="ECO:0000256" key="6">
    <source>
        <dbReference type="ARBA" id="ARBA00022723"/>
    </source>
</evidence>
<dbReference type="InterPro" id="IPR014873">
    <property type="entry name" value="VDCC_a1su_IQ"/>
</dbReference>
<keyword evidence="10 16" id="KW-1133">Transmembrane helix</keyword>
<dbReference type="InterPro" id="IPR027359">
    <property type="entry name" value="Volt_channel_dom_sf"/>
</dbReference>
<dbReference type="Gene3D" id="6.10.250.2500">
    <property type="match status" value="1"/>
</dbReference>
<evidence type="ECO:0000256" key="11">
    <source>
        <dbReference type="ARBA" id="ARBA00023065"/>
    </source>
</evidence>
<dbReference type="Gene3D" id="6.10.250.2180">
    <property type="match status" value="1"/>
</dbReference>
<feature type="transmembrane region" description="Helical" evidence="16">
    <location>
        <begin position="1163"/>
        <end position="1184"/>
    </location>
</feature>
<feature type="transmembrane region" description="Helical" evidence="16">
    <location>
        <begin position="45"/>
        <end position="62"/>
    </location>
</feature>
<sequence length="2106" mass="238146">MHGTSKKRKMVQDIGKAKTSLLCLPLNNPFRKACIKIVEWRPFDILILMTIFANCVALAIFIPYSNTDANKTNEILEKVELFFLGIFTVESVLKIIAFGFIFDPNAYLRNGWNLLDFAIVVVGLFSLAFEFAEVGSADKVRALRAFRVLRPLRLVSGVPSLQVVMNAILRAMLPLLHIALLVIFVIIIYAVVGLEVFKGRLHNTCYKNSTGEREDDPAPCAMLGENGRQCAEGYYCAGGWKGPSKGIINFDTFYFSVITVFQCITMEGWTDVLYDVNDAVGSSLPWIYFVSLIIIGSFFVMNLILGVLSGEFSKEREKANARGEFQKLREKQQLDEDVRGYMDWISQAEDIDPDNDEDEIAENHHSDGYEDARSEDTAAQADENWWQQQRKKLCKTCYSKRWKRWNRKSRRRCRLIVKSQAFYWLVIVLVFLNTLSLATEHYLQPDWLTKVQELSNKILLGIFTLEMLLKMYALGVQVYFVSLFNRFDCFVVCGGIVELVLTGAKVMEPLGISVLRCVRLLRIFKMTRYWNSLSNLVASLLNSIRSIAGLLLLLFLFIVICSLLGMQLFGGRFQTNKEKRVIRSNFDTFLQALLTVFQILTGEDWNVVMYDGIDAYGGANSWGLLVSIYFITLFVCGNYILLNVFLAIAVDNLADAESLNIAQKEKEEEKKRKKTLRLKKLRKLFKKKETISIDNSGVQETTDGVFTDDIAASNNDIPLQQLRSLSLEHIKPEVRIEVTEASETNSDRHLPDQSDSESEPEVPIGPRPRRLSELHLHEKATPMPQATSFFIFTTTNPIRKWCYFIANNSVFNNGIFVCIMLSSISLACEDPINPDSYLNFILEHFDYVFTGIFAAEIVIKMIAYGVVLHKGSFCRNYFNLLDLLVVIVSIISIFGNSETISVIKILRVLRVLRPLRAINRAKGLKHVVQCVIVAISTIGNIIVITTLLQFMFACIGVQLFKGRFYSCTDGRVLTEEECHGIYVIWPTVGDDKHPEGAENGERLWINNDFHFDNVMNAMLALFVVQTFEGWPGLLYKSIDSWKEGRGPVYGSRPAVALFYVVYIIVIAFFMMNIFVGFVIVTFQEQGEKDYKNCELDKNQRQCVEYALKAKPVRRYIPKNPWQHKAWFIVTSSYFEYFISGLIFVNTVCLAIQHYQQSQDLTTILNYMNLVFTAVFTLEMIFKLIAFKPTHYFTDPWNIFDAIIVVGSIIDVTAAKTRSSGDAKAFSMNFFRLFRVMRLVKLLSRGEGIRTLLWTFLKSFQALPYVALLIVLLFFIYAVIGMQVFGRIKPKDDSEINRNNSFQTFFQSVLLLFRCATGEAWQDVMLAATWGKECETVPDLNGTGFVTPQYDCGSNFAYAYFLSFYMLCAFLIINLFVAVIMDNFDYLTRDWSILGLHHLDAFITAWAEQDPEATGRLKHLNVVNMLRRIQPPLGFGKLCPQRMACRRLVTMNMPLNSDGTVMFNATLFALIRTSLNIKTEGNIDQANEELRVVIKKIWKRTSTKLLDQVVPPAGNDDVTVGKFYATYLIQNYFRKFRERKAAAKLADAKGNKLANVNHKDVVSLKAGLRALQEAGPQLKRAISGNLAPDEEEGSASADDEPGHRRRHSLFGMLRRHSSASPSLLANRRPLKVEDNSKKRHSGRFLATSHSPMTNELTPKSMCNVVIDAYQAHLSDSATSDEETLRRSRRSSTSTEGNVTDAATATNPENKHSAHNRAAVTNGENVNLNNSSSNYSFSSFPTEDELDSVEETYPQQEAIGYYCQQTAYHKPVDKCARKKNRWKDQDTYVCQKASVLYPLLQASTQDDETDCECQERSFRCDKQSPRYNNPSTSCTYCDATLSTLTRQTCMQCTCESCQWNSRTDGYTNIPITVAEASSFDSDYYDVDYRSDFRTKNHESGFHEPLLESTVGDINAVSSLQAGSAFSRPGQKRSTARRILPAPPLPSNKRTSTSCLNQTDDGLVVPNFQSPQNNHKRMSTPLVDLSGITVPEPDQHAQSVSLNNRSVSTPNITCDHNHQPLVQCADLIEQVFVSEGLQSLATCRACVAATTLELAGACDLSLEELNNAASAYACSSCHRCSNNDFVDDRPTSSRDAYFDRVNCNSQAEK</sequence>
<dbReference type="InterPro" id="IPR005821">
    <property type="entry name" value="Ion_trans_dom"/>
</dbReference>
<feature type="transmembrane region" description="Helical" evidence="16">
    <location>
        <begin position="286"/>
        <end position="308"/>
    </location>
</feature>
<dbReference type="PRINTS" id="PR00167">
    <property type="entry name" value="CACHANNEL"/>
</dbReference>
<evidence type="ECO:0000256" key="16">
    <source>
        <dbReference type="SAM" id="Phobius"/>
    </source>
</evidence>
<feature type="compositionally biased region" description="Polar residues" evidence="15">
    <location>
        <begin position="1695"/>
        <end position="1706"/>
    </location>
</feature>
<dbReference type="SUPFAM" id="SSF81324">
    <property type="entry name" value="Voltage-gated potassium channels"/>
    <property type="match status" value="4"/>
</dbReference>
<evidence type="ECO:0000256" key="5">
    <source>
        <dbReference type="ARBA" id="ARBA00022692"/>
    </source>
</evidence>
<feature type="region of interest" description="Disordered" evidence="15">
    <location>
        <begin position="1674"/>
        <end position="1713"/>
    </location>
</feature>
<feature type="transmembrane region" description="Helical" evidence="16">
    <location>
        <begin position="880"/>
        <end position="906"/>
    </location>
</feature>
<feature type="transmembrane region" description="Helical" evidence="16">
    <location>
        <begin position="458"/>
        <end position="480"/>
    </location>
</feature>
<evidence type="ECO:0000256" key="4">
    <source>
        <dbReference type="ARBA" id="ARBA00022673"/>
    </source>
</evidence>
<dbReference type="InterPro" id="IPR005446">
    <property type="entry name" value="VDCC_L_a1su"/>
</dbReference>
<comment type="caution">
    <text evidence="18">The sequence shown here is derived from an EMBL/GenBank/DDBJ whole genome shotgun (WGS) entry which is preliminary data.</text>
</comment>
<keyword evidence="8 14" id="KW-0106">Calcium</keyword>
<keyword evidence="5 16" id="KW-0812">Transmembrane</keyword>